<feature type="binding site" evidence="5">
    <location>
        <begin position="352"/>
        <end position="353"/>
    </location>
    <ligand>
        <name>S-methyl-5'-thioadenosine</name>
        <dbReference type="ChEBI" id="CHEBI:17509"/>
    </ligand>
</feature>
<dbReference type="NCBIfam" id="NF002956">
    <property type="entry name" value="PRK03612.1"/>
    <property type="match status" value="1"/>
</dbReference>
<comment type="function">
    <text evidence="5">Catalyzes the irreversible transfer of a propylamine group from the amino donor S-adenosylmethioninamine (decarboxy-AdoMet) to putrescine (1,4-diaminobutane) to yield spermidine.</text>
</comment>
<dbReference type="InterPro" id="IPR030374">
    <property type="entry name" value="PABS"/>
</dbReference>
<keyword evidence="4 5" id="KW-0620">Polyamine biosynthesis</keyword>
<dbReference type="EMBL" id="JAESVP010000004">
    <property type="protein sequence ID" value="MBL4928185.1"/>
    <property type="molecule type" value="Genomic_DNA"/>
</dbReference>
<protein>
    <recommendedName>
        <fullName evidence="5">Polyamine aminopropyltransferase</fullName>
    </recommendedName>
    <alternativeName>
        <fullName evidence="5">Putrescine aminopropyltransferase</fullName>
        <shortName evidence="5">PAPT</shortName>
    </alternativeName>
    <alternativeName>
        <fullName evidence="5">Spermidine synthase</fullName>
        <shortName evidence="5">SPDS</shortName>
        <shortName evidence="5">SPDSY</shortName>
        <ecNumber evidence="5">2.5.1.16</ecNumber>
    </alternativeName>
</protein>
<dbReference type="GO" id="GO:0010487">
    <property type="term" value="F:thermospermine synthase activity"/>
    <property type="evidence" value="ECO:0007669"/>
    <property type="project" value="UniProtKB-ARBA"/>
</dbReference>
<feature type="transmembrane region" description="Helical" evidence="5">
    <location>
        <begin position="80"/>
        <end position="103"/>
    </location>
</feature>
<keyword evidence="5" id="KW-1133">Transmembrane helix</keyword>
<dbReference type="UniPathway" id="UPA00248">
    <property type="reaction ID" value="UER00314"/>
</dbReference>
<dbReference type="InterPro" id="IPR030373">
    <property type="entry name" value="PABS_CS"/>
</dbReference>
<dbReference type="InterPro" id="IPR029063">
    <property type="entry name" value="SAM-dependent_MTases_sf"/>
</dbReference>
<gene>
    <name evidence="5" type="primary">speE</name>
    <name evidence="8" type="ORF">JI744_08730</name>
</gene>
<comment type="pathway">
    <text evidence="5">Amine and polyamine biosynthesis; spermidine biosynthesis; spermidine from putrescine: step 1/1.</text>
</comment>
<feature type="transmembrane region" description="Helical" evidence="5">
    <location>
        <begin position="109"/>
        <end position="133"/>
    </location>
</feature>
<comment type="catalytic activity">
    <reaction evidence="5">
        <text>S-adenosyl 3-(methylsulfanyl)propylamine + putrescine = S-methyl-5'-thioadenosine + spermidine + H(+)</text>
        <dbReference type="Rhea" id="RHEA:12721"/>
        <dbReference type="ChEBI" id="CHEBI:15378"/>
        <dbReference type="ChEBI" id="CHEBI:17509"/>
        <dbReference type="ChEBI" id="CHEBI:57443"/>
        <dbReference type="ChEBI" id="CHEBI:57834"/>
        <dbReference type="ChEBI" id="CHEBI:326268"/>
        <dbReference type="EC" id="2.5.1.16"/>
    </reaction>
</comment>
<keyword evidence="3 5" id="KW-0745">Spermidine biosynthesis</keyword>
<dbReference type="GO" id="GO:0008295">
    <property type="term" value="P:spermidine biosynthetic process"/>
    <property type="evidence" value="ECO:0007669"/>
    <property type="project" value="UniProtKB-UniRule"/>
</dbReference>
<keyword evidence="5" id="KW-1003">Cell membrane</keyword>
<feature type="binding site" evidence="5">
    <location>
        <position position="244"/>
    </location>
    <ligand>
        <name>S-methyl-5'-thioadenosine</name>
        <dbReference type="ChEBI" id="CHEBI:17509"/>
    </ligand>
</feature>
<evidence type="ECO:0000259" key="7">
    <source>
        <dbReference type="PROSITE" id="PS51006"/>
    </source>
</evidence>
<dbReference type="AlphaFoldDB" id="A0A8J7MNM0"/>
<feature type="binding site" evidence="5">
    <location>
        <position position="318"/>
    </location>
    <ligand>
        <name>S-methyl-5'-thioadenosine</name>
        <dbReference type="ChEBI" id="CHEBI:17509"/>
    </ligand>
</feature>
<evidence type="ECO:0000256" key="6">
    <source>
        <dbReference type="PROSITE-ProRule" id="PRU00354"/>
    </source>
</evidence>
<keyword evidence="9" id="KW-1185">Reference proteome</keyword>
<evidence type="ECO:0000256" key="1">
    <source>
        <dbReference type="ARBA" id="ARBA00007867"/>
    </source>
</evidence>
<dbReference type="GO" id="GO:0004766">
    <property type="term" value="F:spermidine synthase activity"/>
    <property type="evidence" value="ECO:0007669"/>
    <property type="project" value="UniProtKB-UniRule"/>
</dbReference>
<feature type="binding site" evidence="5">
    <location>
        <position position="274"/>
    </location>
    <ligand>
        <name>spermidine</name>
        <dbReference type="ChEBI" id="CHEBI:57834"/>
    </ligand>
</feature>
<evidence type="ECO:0000256" key="3">
    <source>
        <dbReference type="ARBA" id="ARBA00023066"/>
    </source>
</evidence>
<dbReference type="PANTHER" id="PTHR43317">
    <property type="entry name" value="THERMOSPERMINE SYNTHASE ACAULIS5"/>
    <property type="match status" value="1"/>
</dbReference>
<feature type="transmembrane region" description="Helical" evidence="5">
    <location>
        <begin position="171"/>
        <end position="193"/>
    </location>
</feature>
<feature type="transmembrane region" description="Helical" evidence="5">
    <location>
        <begin position="200"/>
        <end position="217"/>
    </location>
</feature>
<name>A0A8J7MNM0_9RHOB</name>
<feature type="transmembrane region" description="Helical" evidence="5">
    <location>
        <begin position="50"/>
        <end position="68"/>
    </location>
</feature>
<dbReference type="InterPro" id="IPR001045">
    <property type="entry name" value="Spermi_synthase"/>
</dbReference>
<comment type="caution">
    <text evidence="8">The sequence shown here is derived from an EMBL/GenBank/DDBJ whole genome shotgun (WGS) entry which is preliminary data.</text>
</comment>
<dbReference type="EC" id="2.5.1.16" evidence="5"/>
<feature type="transmembrane region" description="Helical" evidence="5">
    <location>
        <begin position="16"/>
        <end position="44"/>
    </location>
</feature>
<organism evidence="8 9">
    <name type="scientific">Fuscibacter oryzae</name>
    <dbReference type="NCBI Taxonomy" id="2803939"/>
    <lineage>
        <taxon>Bacteria</taxon>
        <taxon>Pseudomonadati</taxon>
        <taxon>Pseudomonadota</taxon>
        <taxon>Alphaproteobacteria</taxon>
        <taxon>Rhodobacterales</taxon>
        <taxon>Paracoccaceae</taxon>
        <taxon>Fuscibacter</taxon>
    </lineage>
</organism>
<sequence>MTPLDDGPPHGRGREIWLLAATFLVAAAGMVYELVAATLSSYLLGDSVRQFSLVIGVFLASMGLGAWVTRFVDRAVSGFVWAQIALGVIGGCMAPVMFFAYAWMGEVELPLYLFLVLTGILCGMEIPLIARVLKEVGAAAFRFENVLSVDYVGALAASVAFPLLIVPHLGLMSASLSFGVLNLLVAGISLWLFRAQVSRGLVVVWAVALCALSVFLVQSERMVSVVEASLFEDEVILSQDSPYQHLTLTRFQGRTRFFLDASIQFDSQDEYRYHEMLVQPAMALAPRRQKVLILGGGDGLAAREVFRSADVAAVTLVDLDGAVTGLFRSHADLVALNAGSLNDPRMTVVTGDAWAFAAENRDSYDVIIVDLPDPKSIALSKLYTQEFYAMLAERLSATGVMVVQSGSPLFARQGYWSVVHTLQATRNPFVPGGRLWVLPYHVYVPSFGDWGFTLVAAHPLTPRDIHLPDGLRYATPEVWRAAQVFGPDEADMPADVNRLQSHALVGYYSAGWDAWFK</sequence>
<dbReference type="RefSeq" id="WP_202659668.1">
    <property type="nucleotide sequence ID" value="NZ_JAESVP010000004.1"/>
</dbReference>
<accession>A0A8J7MNM0</accession>
<dbReference type="HAMAP" id="MF_00198">
    <property type="entry name" value="Spermidine_synth"/>
    <property type="match status" value="1"/>
</dbReference>
<feature type="active site" description="Proton acceptor" evidence="5 6">
    <location>
        <position position="370"/>
    </location>
</feature>
<feature type="transmembrane region" description="Helical" evidence="5">
    <location>
        <begin position="145"/>
        <end position="165"/>
    </location>
</feature>
<keyword evidence="2 5" id="KW-0808">Transferase</keyword>
<dbReference type="GO" id="GO:0005886">
    <property type="term" value="C:plasma membrane"/>
    <property type="evidence" value="ECO:0007669"/>
    <property type="project" value="UniProtKB-SubCell"/>
</dbReference>
<dbReference type="Pfam" id="PF01564">
    <property type="entry name" value="Spermine_synth"/>
    <property type="match status" value="1"/>
</dbReference>
<comment type="caution">
    <text evidence="5">Lacks conserved residue(s) required for the propagation of feature annotation.</text>
</comment>
<dbReference type="CDD" id="cd02440">
    <property type="entry name" value="AdoMet_MTases"/>
    <property type="match status" value="1"/>
</dbReference>
<dbReference type="PROSITE" id="PS01330">
    <property type="entry name" value="PABS_1"/>
    <property type="match status" value="1"/>
</dbReference>
<dbReference type="Proteomes" id="UP000619033">
    <property type="component" value="Unassembled WGS sequence"/>
</dbReference>
<reference evidence="8" key="1">
    <citation type="submission" date="2021-01" db="EMBL/GenBank/DDBJ databases">
        <title>Genome seq and assembly of Tabrizicola sp. KVB23.</title>
        <authorList>
            <person name="Chhetri G."/>
        </authorList>
    </citation>
    <scope>NUCLEOTIDE SEQUENCE</scope>
    <source>
        <strain evidence="8">KVB23</strain>
    </source>
</reference>
<comment type="subcellular location">
    <subcellularLocation>
        <location evidence="5">Cell membrane</location>
        <topology evidence="5">Multi-pass membrane protein</topology>
    </subcellularLocation>
</comment>
<dbReference type="SUPFAM" id="SSF53335">
    <property type="entry name" value="S-adenosyl-L-methionine-dependent methyltransferases"/>
    <property type="match status" value="1"/>
</dbReference>
<evidence type="ECO:0000256" key="5">
    <source>
        <dbReference type="HAMAP-Rule" id="MF_00198"/>
    </source>
</evidence>
<dbReference type="PROSITE" id="PS51006">
    <property type="entry name" value="PABS_2"/>
    <property type="match status" value="1"/>
</dbReference>
<comment type="similarity">
    <text evidence="1 5">Belongs to the spermidine/spermine synthase family.</text>
</comment>
<keyword evidence="5" id="KW-0472">Membrane</keyword>
<dbReference type="PANTHER" id="PTHR43317:SF1">
    <property type="entry name" value="THERMOSPERMINE SYNTHASE ACAULIS5"/>
    <property type="match status" value="1"/>
</dbReference>
<comment type="subunit">
    <text evidence="5">Homodimer or homotetramer.</text>
</comment>
<evidence type="ECO:0000313" key="9">
    <source>
        <dbReference type="Proteomes" id="UP000619033"/>
    </source>
</evidence>
<feature type="domain" description="PABS" evidence="7">
    <location>
        <begin position="213"/>
        <end position="457"/>
    </location>
</feature>
<keyword evidence="5" id="KW-0812">Transmembrane</keyword>
<feature type="binding site" evidence="5">
    <location>
        <position position="298"/>
    </location>
    <ligand>
        <name>spermidine</name>
        <dbReference type="ChEBI" id="CHEBI:57834"/>
    </ligand>
</feature>
<proteinExistence type="inferred from homology"/>
<evidence type="ECO:0000313" key="8">
    <source>
        <dbReference type="EMBL" id="MBL4928185.1"/>
    </source>
</evidence>
<evidence type="ECO:0000256" key="4">
    <source>
        <dbReference type="ARBA" id="ARBA00023115"/>
    </source>
</evidence>
<dbReference type="Gene3D" id="3.40.50.150">
    <property type="entry name" value="Vaccinia Virus protein VP39"/>
    <property type="match status" value="1"/>
</dbReference>
<evidence type="ECO:0000256" key="2">
    <source>
        <dbReference type="ARBA" id="ARBA00022679"/>
    </source>
</evidence>